<evidence type="ECO:0000313" key="2">
    <source>
        <dbReference type="Proteomes" id="UP000799118"/>
    </source>
</evidence>
<reference evidence="1" key="1">
    <citation type="journal article" date="2019" name="Environ. Microbiol.">
        <title>Fungal ecological strategies reflected in gene transcription - a case study of two litter decomposers.</title>
        <authorList>
            <person name="Barbi F."/>
            <person name="Kohler A."/>
            <person name="Barry K."/>
            <person name="Baskaran P."/>
            <person name="Daum C."/>
            <person name="Fauchery L."/>
            <person name="Ihrmark K."/>
            <person name="Kuo A."/>
            <person name="LaButti K."/>
            <person name="Lipzen A."/>
            <person name="Morin E."/>
            <person name="Grigoriev I.V."/>
            <person name="Henrissat B."/>
            <person name="Lindahl B."/>
            <person name="Martin F."/>
        </authorList>
    </citation>
    <scope>NUCLEOTIDE SEQUENCE</scope>
    <source>
        <strain evidence="1">JB14</strain>
    </source>
</reference>
<sequence>MARRKKYGSAAAKQEANRLKSLAHYHRNKEKINEKRRVPECQMEDNRILYLRPPKQAKQLLNVGGPEIKPLSLPETKPLSYHMNSLRQLNIATSKIFATAGGNPKTYHKYVAMLYQEFMQELASGGTFHYLDPFLPPLSNLEREVDWIHDRVLNLAGPTSEQLAQVGDLQRMLRHAVLGIEELQMRCLGGGREELEWRYENHLLRFQSPGRRREFLYNELKLE</sequence>
<name>A0A6A4GI02_9AGAR</name>
<dbReference type="AlphaFoldDB" id="A0A6A4GI02"/>
<organism evidence="1 2">
    <name type="scientific">Gymnopus androsaceus JB14</name>
    <dbReference type="NCBI Taxonomy" id="1447944"/>
    <lineage>
        <taxon>Eukaryota</taxon>
        <taxon>Fungi</taxon>
        <taxon>Dikarya</taxon>
        <taxon>Basidiomycota</taxon>
        <taxon>Agaricomycotina</taxon>
        <taxon>Agaricomycetes</taxon>
        <taxon>Agaricomycetidae</taxon>
        <taxon>Agaricales</taxon>
        <taxon>Marasmiineae</taxon>
        <taxon>Omphalotaceae</taxon>
        <taxon>Gymnopus</taxon>
    </lineage>
</organism>
<evidence type="ECO:0000313" key="1">
    <source>
        <dbReference type="EMBL" id="KAE9385171.1"/>
    </source>
</evidence>
<proteinExistence type="predicted"/>
<dbReference type="Proteomes" id="UP000799118">
    <property type="component" value="Unassembled WGS sequence"/>
</dbReference>
<keyword evidence="2" id="KW-1185">Reference proteome</keyword>
<dbReference type="EMBL" id="ML770019">
    <property type="protein sequence ID" value="KAE9385171.1"/>
    <property type="molecule type" value="Genomic_DNA"/>
</dbReference>
<protein>
    <submittedName>
        <fullName evidence="1">Uncharacterized protein</fullName>
    </submittedName>
</protein>
<accession>A0A6A4GI02</accession>
<gene>
    <name evidence="1" type="ORF">BT96DRAFT_1007292</name>
</gene>